<evidence type="ECO:0000256" key="4">
    <source>
        <dbReference type="PROSITE-ProRule" id="PRU00335"/>
    </source>
</evidence>
<comment type="caution">
    <text evidence="6">The sequence shown here is derived from an EMBL/GenBank/DDBJ whole genome shotgun (WGS) entry which is preliminary data.</text>
</comment>
<feature type="domain" description="HTH tetR-type" evidence="5">
    <location>
        <begin position="13"/>
        <end position="73"/>
    </location>
</feature>
<dbReference type="EMBL" id="JZXC01000002">
    <property type="protein sequence ID" value="KKA09412.1"/>
    <property type="molecule type" value="Genomic_DNA"/>
</dbReference>
<dbReference type="InterPro" id="IPR009057">
    <property type="entry name" value="Homeodomain-like_sf"/>
</dbReference>
<gene>
    <name evidence="6" type="ORF">VP02_02520</name>
</gene>
<dbReference type="GO" id="GO:0000976">
    <property type="term" value="F:transcription cis-regulatory region binding"/>
    <property type="evidence" value="ECO:0007669"/>
    <property type="project" value="TreeGrafter"/>
</dbReference>
<evidence type="ECO:0000256" key="2">
    <source>
        <dbReference type="ARBA" id="ARBA00023125"/>
    </source>
</evidence>
<dbReference type="PROSITE" id="PS50977">
    <property type="entry name" value="HTH_TETR_2"/>
    <property type="match status" value="1"/>
</dbReference>
<dbReference type="PANTHER" id="PTHR30055">
    <property type="entry name" value="HTH-TYPE TRANSCRIPTIONAL REGULATOR RUTR"/>
    <property type="match status" value="1"/>
</dbReference>
<evidence type="ECO:0000256" key="3">
    <source>
        <dbReference type="ARBA" id="ARBA00023163"/>
    </source>
</evidence>
<protein>
    <submittedName>
        <fullName evidence="6">TetR family transcriptional regulator</fullName>
    </submittedName>
</protein>
<dbReference type="PRINTS" id="PR00455">
    <property type="entry name" value="HTHTETR"/>
</dbReference>
<dbReference type="SUPFAM" id="SSF46689">
    <property type="entry name" value="Homeodomain-like"/>
    <property type="match status" value="1"/>
</dbReference>
<dbReference type="PATRIC" id="fig|132476.4.peg.2137"/>
<evidence type="ECO:0000256" key="1">
    <source>
        <dbReference type="ARBA" id="ARBA00023015"/>
    </source>
</evidence>
<organism evidence="6 7">
    <name type="scientific">Pseudomonas kilonensis</name>
    <dbReference type="NCBI Taxonomy" id="132476"/>
    <lineage>
        <taxon>Bacteria</taxon>
        <taxon>Pseudomonadati</taxon>
        <taxon>Pseudomonadota</taxon>
        <taxon>Gammaproteobacteria</taxon>
        <taxon>Pseudomonadales</taxon>
        <taxon>Pseudomonadaceae</taxon>
        <taxon>Pseudomonas</taxon>
    </lineage>
</organism>
<accession>A0A0F4XU56</accession>
<dbReference type="GO" id="GO:0003700">
    <property type="term" value="F:DNA-binding transcription factor activity"/>
    <property type="evidence" value="ECO:0007669"/>
    <property type="project" value="TreeGrafter"/>
</dbReference>
<sequence length="198" mass="22076">MIKKRLGREESQQVTRDRLFDTATELMIRKGFHAASVNVIAEEAGFSKGAFFSNFSSKSDLLLQLTQRFKRVEIDRLSTTLASGYSAEQLSHGLNAYIDTLKNNTRCAILDAELQLIALRDEEFSPHYYDLHEENSEALGKLITIIFNHAGKRPPLAYAALAKTFTALAEGLILQGHKDPAVEIKLVLNSLIQTAEPL</sequence>
<name>A0A0F4XU56_9PSED</name>
<evidence type="ECO:0000259" key="5">
    <source>
        <dbReference type="PROSITE" id="PS50977"/>
    </source>
</evidence>
<dbReference type="InterPro" id="IPR001647">
    <property type="entry name" value="HTH_TetR"/>
</dbReference>
<reference evidence="6 7" key="1">
    <citation type="submission" date="2015-03" db="EMBL/GenBank/DDBJ databases">
        <title>Pseudomonas fluorescens 1855-344 Genome sequencing and assembly.</title>
        <authorList>
            <person name="Eng W.W.H."/>
            <person name="Gan H.M."/>
            <person name="Savka M.A."/>
        </authorList>
    </citation>
    <scope>NUCLEOTIDE SEQUENCE [LARGE SCALE GENOMIC DNA]</scope>
    <source>
        <strain evidence="6 7">1855-344</strain>
    </source>
</reference>
<dbReference type="Gene3D" id="1.10.357.10">
    <property type="entry name" value="Tetracycline Repressor, domain 2"/>
    <property type="match status" value="1"/>
</dbReference>
<evidence type="ECO:0000313" key="7">
    <source>
        <dbReference type="Proteomes" id="UP000033662"/>
    </source>
</evidence>
<dbReference type="InterPro" id="IPR050109">
    <property type="entry name" value="HTH-type_TetR-like_transc_reg"/>
</dbReference>
<dbReference type="AlphaFoldDB" id="A0A0F4XU56"/>
<keyword evidence="2 4" id="KW-0238">DNA-binding</keyword>
<keyword evidence="1" id="KW-0805">Transcription regulation</keyword>
<proteinExistence type="predicted"/>
<dbReference type="PANTHER" id="PTHR30055:SF234">
    <property type="entry name" value="HTH-TYPE TRANSCRIPTIONAL REGULATOR BETI"/>
    <property type="match status" value="1"/>
</dbReference>
<dbReference type="Pfam" id="PF00440">
    <property type="entry name" value="TetR_N"/>
    <property type="match status" value="1"/>
</dbReference>
<feature type="DNA-binding region" description="H-T-H motif" evidence="4">
    <location>
        <begin position="36"/>
        <end position="55"/>
    </location>
</feature>
<keyword evidence="3" id="KW-0804">Transcription</keyword>
<dbReference type="Proteomes" id="UP000033662">
    <property type="component" value="Unassembled WGS sequence"/>
</dbReference>
<evidence type="ECO:0000313" key="6">
    <source>
        <dbReference type="EMBL" id="KKA09412.1"/>
    </source>
</evidence>